<dbReference type="PRINTS" id="PR00080">
    <property type="entry name" value="SDRFAMILY"/>
</dbReference>
<dbReference type="GO" id="GO:0016491">
    <property type="term" value="F:oxidoreductase activity"/>
    <property type="evidence" value="ECO:0007669"/>
    <property type="project" value="UniProtKB-KW"/>
</dbReference>
<dbReference type="PIRSF" id="PIRSF000126">
    <property type="entry name" value="11-beta-HSD1"/>
    <property type="match status" value="1"/>
</dbReference>
<dbReference type="PANTHER" id="PTHR43086:SF3">
    <property type="entry name" value="NADP-DEPENDENT 3-HYDROXY ACID DEHYDROGENASE YDFG"/>
    <property type="match status" value="1"/>
</dbReference>
<dbReference type="EMBL" id="JFHE01000052">
    <property type="protein sequence ID" value="KDR26601.1"/>
    <property type="molecule type" value="Genomic_DNA"/>
</dbReference>
<dbReference type="InterPro" id="IPR036291">
    <property type="entry name" value="NAD(P)-bd_dom_sf"/>
</dbReference>
<dbReference type="CDD" id="cd05233">
    <property type="entry name" value="SDR_c"/>
    <property type="match status" value="1"/>
</dbReference>
<dbReference type="SUPFAM" id="SSF51735">
    <property type="entry name" value="NAD(P)-binding Rossmann-fold domains"/>
    <property type="match status" value="1"/>
</dbReference>
<dbReference type="Proteomes" id="UP000597138">
    <property type="component" value="Unassembled WGS sequence"/>
</dbReference>
<gene>
    <name evidence="5" type="ORF">BG57_26125</name>
    <name evidence="4" type="ORF">GCM10010985_59680</name>
</gene>
<dbReference type="Gene3D" id="3.40.50.720">
    <property type="entry name" value="NAD(P)-binding Rossmann-like Domain"/>
    <property type="match status" value="1"/>
</dbReference>
<keyword evidence="7" id="KW-1185">Reference proteome</keyword>
<dbReference type="PANTHER" id="PTHR43086">
    <property type="entry name" value="VERY-LONG-CHAIN 3-OXOOACYL-COA REDUCTASE"/>
    <property type="match status" value="1"/>
</dbReference>
<organism evidence="5 6">
    <name type="scientific">Caballeronia grimmiae</name>
    <dbReference type="NCBI Taxonomy" id="1071679"/>
    <lineage>
        <taxon>Bacteria</taxon>
        <taxon>Pseudomonadati</taxon>
        <taxon>Pseudomonadota</taxon>
        <taxon>Betaproteobacteria</taxon>
        <taxon>Burkholderiales</taxon>
        <taxon>Burkholderiaceae</taxon>
        <taxon>Caballeronia</taxon>
    </lineage>
</organism>
<dbReference type="PRINTS" id="PR00081">
    <property type="entry name" value="GDHRDH"/>
</dbReference>
<dbReference type="STRING" id="1071679.BG57_26125"/>
<evidence type="ECO:0000313" key="6">
    <source>
        <dbReference type="Proteomes" id="UP000027439"/>
    </source>
</evidence>
<evidence type="ECO:0000313" key="7">
    <source>
        <dbReference type="Proteomes" id="UP000597138"/>
    </source>
</evidence>
<evidence type="ECO:0000256" key="1">
    <source>
        <dbReference type="ARBA" id="ARBA00006484"/>
    </source>
</evidence>
<comment type="caution">
    <text evidence="5">The sequence shown here is derived from an EMBL/GenBank/DDBJ whole genome shotgun (WGS) entry which is preliminary data.</text>
</comment>
<dbReference type="EMBL" id="BMEG01000018">
    <property type="protein sequence ID" value="GGD96992.1"/>
    <property type="molecule type" value="Genomic_DNA"/>
</dbReference>
<comment type="similarity">
    <text evidence="1 3">Belongs to the short-chain dehydrogenases/reductases (SDR) family.</text>
</comment>
<evidence type="ECO:0000256" key="2">
    <source>
        <dbReference type="ARBA" id="ARBA00023002"/>
    </source>
</evidence>
<evidence type="ECO:0000256" key="3">
    <source>
        <dbReference type="RuleBase" id="RU000363"/>
    </source>
</evidence>
<evidence type="ECO:0000313" key="5">
    <source>
        <dbReference type="EMBL" id="KDR26601.1"/>
    </source>
</evidence>
<dbReference type="RefSeq" id="WP_035970155.1">
    <property type="nucleotide sequence ID" value="NZ_BMEG01000018.1"/>
</dbReference>
<dbReference type="OrthoDB" id="9810734at2"/>
<dbReference type="AlphaFoldDB" id="A0A069NNI6"/>
<proteinExistence type="inferred from homology"/>
<reference evidence="4" key="4">
    <citation type="submission" date="2024-05" db="EMBL/GenBank/DDBJ databases">
        <authorList>
            <person name="Sun Q."/>
            <person name="Zhou Y."/>
        </authorList>
    </citation>
    <scope>NUCLEOTIDE SEQUENCE</scope>
    <source>
        <strain evidence="4">CGMCC 1.11013</strain>
    </source>
</reference>
<dbReference type="eggNOG" id="COG0300">
    <property type="taxonomic scope" value="Bacteria"/>
</dbReference>
<reference evidence="5 6" key="2">
    <citation type="submission" date="2014-03" db="EMBL/GenBank/DDBJ databases">
        <title>Draft Genome Sequences of Four Burkholderia Strains.</title>
        <authorList>
            <person name="Liu X.Y."/>
            <person name="Li C.X."/>
            <person name="Xu J.H."/>
        </authorList>
    </citation>
    <scope>NUCLEOTIDE SEQUENCE [LARGE SCALE GENOMIC DNA]</scope>
    <source>
        <strain evidence="5 6">R27</strain>
    </source>
</reference>
<dbReference type="InterPro" id="IPR002347">
    <property type="entry name" value="SDR_fam"/>
</dbReference>
<name>A0A069NNI6_9BURK</name>
<evidence type="ECO:0000313" key="4">
    <source>
        <dbReference type="EMBL" id="GGD96992.1"/>
    </source>
</evidence>
<protein>
    <submittedName>
        <fullName evidence="5">AraC family transcriptional regulator</fullName>
    </submittedName>
    <submittedName>
        <fullName evidence="4">Oxidoreductase</fullName>
    </submittedName>
</protein>
<dbReference type="Pfam" id="PF00106">
    <property type="entry name" value="adh_short"/>
    <property type="match status" value="1"/>
</dbReference>
<keyword evidence="2" id="KW-0560">Oxidoreductase</keyword>
<reference evidence="7" key="3">
    <citation type="journal article" date="2019" name="Int. J. Syst. Evol. Microbiol.">
        <title>The Global Catalogue of Microorganisms (GCM) 10K type strain sequencing project: providing services to taxonomists for standard genome sequencing and annotation.</title>
        <authorList>
            <consortium name="The Broad Institute Genomics Platform"/>
            <consortium name="The Broad Institute Genome Sequencing Center for Infectious Disease"/>
            <person name="Wu L."/>
            <person name="Ma J."/>
        </authorList>
    </citation>
    <scope>NUCLEOTIDE SEQUENCE [LARGE SCALE GENOMIC DNA]</scope>
    <source>
        <strain evidence="7">CGMCC 1.11013</strain>
    </source>
</reference>
<reference evidence="4" key="1">
    <citation type="journal article" date="2014" name="Int. J. Syst. Evol. Microbiol.">
        <title>Complete genome of a new Firmicutes species belonging to the dominant human colonic microbiota ('Ruminococcus bicirculans') reveals two chromosomes and a selective capacity to utilize plant glucans.</title>
        <authorList>
            <consortium name="NISC Comparative Sequencing Program"/>
            <person name="Wegmann U."/>
            <person name="Louis P."/>
            <person name="Goesmann A."/>
            <person name="Henrissat B."/>
            <person name="Duncan S.H."/>
            <person name="Flint H.J."/>
        </authorList>
    </citation>
    <scope>NUCLEOTIDE SEQUENCE</scope>
    <source>
        <strain evidence="4">CGMCC 1.11013</strain>
    </source>
</reference>
<dbReference type="Proteomes" id="UP000027439">
    <property type="component" value="Unassembled WGS sequence"/>
</dbReference>
<accession>A0A069NNI6</accession>
<sequence length="267" mass="28100">MSQDNKGVAVVTGASAGIGAVYAARLAKRGYDLLLAARRGDRLAQLADEISSTTGRRVETVVADLSVPADTRRVESILRDDARITMLVNNAGVASVTPLISSDVDAMSRMIATNIDALTRLTYAAVPAFVQRGFGTVINISSAVAIAPEALNGVYGGSKAYVLAFSQSLKHELAGKGVRIQVVLPGATATDIWPSAGLPLDNLPKDTLMPVEAMVDAALAGLDSGEFVTIPSLPDYNDWLSFESARQTLLPQLSKSEPATRYVKVNA</sequence>